<protein>
    <submittedName>
        <fullName evidence="2">Transcriptional regulator, Cro/CI family domain protein</fullName>
    </submittedName>
</protein>
<dbReference type="SUPFAM" id="SSF47413">
    <property type="entry name" value="lambda repressor-like DNA-binding domains"/>
    <property type="match status" value="1"/>
</dbReference>
<dbReference type="PATRIC" id="fig|279113.9.peg.3627"/>
<dbReference type="CDD" id="cd00093">
    <property type="entry name" value="HTH_XRE"/>
    <property type="match status" value="1"/>
</dbReference>
<dbReference type="InterPro" id="IPR010982">
    <property type="entry name" value="Lambda_DNA-bd_dom_sf"/>
</dbReference>
<evidence type="ECO:0000313" key="3">
    <source>
        <dbReference type="Proteomes" id="UP000074561"/>
    </source>
</evidence>
<dbReference type="AlphaFoldDB" id="A0A127Q7K5"/>
<reference evidence="2 3" key="1">
    <citation type="submission" date="2015-11" db="EMBL/GenBank/DDBJ databases">
        <title>Exploring the genomic traits of fungus-feeding bacterial genus Collimonas.</title>
        <authorList>
            <person name="Song C."/>
            <person name="Schmidt R."/>
            <person name="de Jager V."/>
            <person name="Krzyzanowska D."/>
            <person name="Jongedijk E."/>
            <person name="Cankar K."/>
            <person name="Beekwilder J."/>
            <person name="van Veen A."/>
            <person name="de Boer W."/>
            <person name="van Veen J.A."/>
            <person name="Garbeva P."/>
        </authorList>
    </citation>
    <scope>NUCLEOTIDE SEQUENCE [LARGE SCALE GENOMIC DNA]</scope>
    <source>
        <strain evidence="2 3">Ter91</strain>
    </source>
</reference>
<organism evidence="2 3">
    <name type="scientific">Collimonas pratensis</name>
    <dbReference type="NCBI Taxonomy" id="279113"/>
    <lineage>
        <taxon>Bacteria</taxon>
        <taxon>Pseudomonadati</taxon>
        <taxon>Pseudomonadota</taxon>
        <taxon>Betaproteobacteria</taxon>
        <taxon>Burkholderiales</taxon>
        <taxon>Oxalobacteraceae</taxon>
        <taxon>Collimonas</taxon>
    </lineage>
</organism>
<dbReference type="GO" id="GO:0003677">
    <property type="term" value="F:DNA binding"/>
    <property type="evidence" value="ECO:0007669"/>
    <property type="project" value="InterPro"/>
</dbReference>
<accession>A0A127Q7K5</accession>
<dbReference type="EMBL" id="CP013234">
    <property type="protein sequence ID" value="AMP05976.1"/>
    <property type="molecule type" value="Genomic_DNA"/>
</dbReference>
<name>A0A127Q7K5_9BURK</name>
<dbReference type="SMART" id="SM00530">
    <property type="entry name" value="HTH_XRE"/>
    <property type="match status" value="1"/>
</dbReference>
<dbReference type="Proteomes" id="UP000074561">
    <property type="component" value="Chromosome"/>
</dbReference>
<proteinExistence type="predicted"/>
<sequence length="195" mass="21667">MSNENISDLDTFGSRLRKERVRLGFNQTDFAEIGGVQKDGQVKYEADKREPGTAYMTAIAAAGVDVLYVLTGVISDPASEDEVELLSGYRELDERSKTSVLGMIDSLRPRRHVFSVNLSDEDLEFYTKRAEKEGVSVEVMVRKMIMANAEKILGLPPRSSSRKKIDIAADSEMGKSVRTKMAALAEVRKKKDSGR</sequence>
<dbReference type="KEGG" id="cpra:CPter91_3655"/>
<evidence type="ECO:0000313" key="2">
    <source>
        <dbReference type="EMBL" id="AMP05976.1"/>
    </source>
</evidence>
<feature type="domain" description="HTH cro/C1-type" evidence="1">
    <location>
        <begin position="15"/>
        <end position="69"/>
    </location>
</feature>
<dbReference type="STRING" id="279113.CPter91_3655"/>
<dbReference type="InterPro" id="IPR001387">
    <property type="entry name" value="Cro/C1-type_HTH"/>
</dbReference>
<gene>
    <name evidence="2" type="ORF">CPter91_3655</name>
</gene>
<evidence type="ECO:0000259" key="1">
    <source>
        <dbReference type="SMART" id="SM00530"/>
    </source>
</evidence>
<dbReference type="OrthoDB" id="7011085at2"/>
<dbReference type="Gene3D" id="1.10.260.40">
    <property type="entry name" value="lambda repressor-like DNA-binding domains"/>
    <property type="match status" value="1"/>
</dbReference>
<dbReference type="RefSeq" id="WP_061942218.1">
    <property type="nucleotide sequence ID" value="NZ_CP013234.1"/>
</dbReference>